<evidence type="ECO:0000256" key="2">
    <source>
        <dbReference type="ARBA" id="ARBA00010239"/>
    </source>
</evidence>
<evidence type="ECO:0000256" key="3">
    <source>
        <dbReference type="ARBA" id="ARBA00023015"/>
    </source>
</evidence>
<reference evidence="6 7" key="2">
    <citation type="submission" date="2016-08" db="EMBL/GenBank/DDBJ databases">
        <title>Pervasive Adenine N6-methylation of Active Genes in Fungi.</title>
        <authorList>
            <consortium name="DOE Joint Genome Institute"/>
            <person name="Mondo S.J."/>
            <person name="Dannebaum R.O."/>
            <person name="Kuo R.C."/>
            <person name="Labutti K."/>
            <person name="Haridas S."/>
            <person name="Kuo A."/>
            <person name="Salamov A."/>
            <person name="Ahrendt S.R."/>
            <person name="Lipzen A."/>
            <person name="Sullivan W."/>
            <person name="Andreopoulos W.B."/>
            <person name="Clum A."/>
            <person name="Lindquist E."/>
            <person name="Daum C."/>
            <person name="Ramamoorthy G.K."/>
            <person name="Gryganskyi A."/>
            <person name="Culley D."/>
            <person name="Magnuson J.K."/>
            <person name="James T.Y."/>
            <person name="O'Malley M.A."/>
            <person name="Stajich J.E."/>
            <person name="Spatafora J.W."/>
            <person name="Visel A."/>
            <person name="Grigoriev I.V."/>
        </authorList>
    </citation>
    <scope>NUCLEOTIDE SEQUENCE [LARGE SCALE GENOMIC DNA]</scope>
    <source>
        <strain evidence="7">finn</strain>
    </source>
</reference>
<dbReference type="GO" id="GO:0000228">
    <property type="term" value="C:nuclear chromosome"/>
    <property type="evidence" value="ECO:0007669"/>
    <property type="project" value="InterPro"/>
</dbReference>
<reference evidence="6 7" key="1">
    <citation type="submission" date="2016-08" db="EMBL/GenBank/DDBJ databases">
        <title>Genomes of anaerobic fungi encode conserved fungal cellulosomes for biomass hydrolysis.</title>
        <authorList>
            <consortium name="DOE Joint Genome Institute"/>
            <person name="Haitjema C.H."/>
            <person name="Gilmore S.P."/>
            <person name="Henske J.K."/>
            <person name="Solomon K.V."/>
            <person name="De Groot R."/>
            <person name="Kuo A."/>
            <person name="Mondo S.J."/>
            <person name="Salamov A.A."/>
            <person name="Labutti K."/>
            <person name="Zhao Z."/>
            <person name="Chiniquy J."/>
            <person name="Barry K."/>
            <person name="Brewer H.M."/>
            <person name="Purvine S.O."/>
            <person name="Wright A.T."/>
            <person name="Boxma B."/>
            <person name="Van Alen T."/>
            <person name="Hackstein J.H."/>
            <person name="Baker S.E."/>
            <person name="Grigoriev I.V."/>
            <person name="O'Malley M.A."/>
        </authorList>
    </citation>
    <scope>NUCLEOTIDE SEQUENCE [LARGE SCALE GENOMIC DNA]</scope>
    <source>
        <strain evidence="7">finn</strain>
    </source>
</reference>
<comment type="similarity">
    <text evidence="2">Belongs to the SNF5 family.</text>
</comment>
<keyword evidence="5" id="KW-0539">Nucleus</keyword>
<dbReference type="Pfam" id="PF04855">
    <property type="entry name" value="SNF5"/>
    <property type="match status" value="1"/>
</dbReference>
<dbReference type="PANTHER" id="PTHR10019">
    <property type="entry name" value="SNF5"/>
    <property type="match status" value="1"/>
</dbReference>
<dbReference type="STRING" id="1754191.A0A1Y1V5R8"/>
<accession>A0A1Y1V5R8</accession>
<organism evidence="6 7">
    <name type="scientific">Piromyces finnis</name>
    <dbReference type="NCBI Taxonomy" id="1754191"/>
    <lineage>
        <taxon>Eukaryota</taxon>
        <taxon>Fungi</taxon>
        <taxon>Fungi incertae sedis</taxon>
        <taxon>Chytridiomycota</taxon>
        <taxon>Chytridiomycota incertae sedis</taxon>
        <taxon>Neocallimastigomycetes</taxon>
        <taxon>Neocallimastigales</taxon>
        <taxon>Neocallimastigaceae</taxon>
        <taxon>Piromyces</taxon>
    </lineage>
</organism>
<evidence type="ECO:0000313" key="6">
    <source>
        <dbReference type="EMBL" id="ORX47264.1"/>
    </source>
</evidence>
<sequence>MTRETNLYSPSAYVNPDLVEELVSESESEYQQAKLTKFPIGNIHYNVNIRRRIRHAYFEKKQLKKAAEIPVHLVPINLNFEIDGVKLVDFFTWNINESLMTPEKFAQILCDDLDTPVAHQFVQQIADQIRKQCSNYVAALENDVEEDEYEKDNDLRIVIKLDINVGTINLKDQFEWPLYSSLSNSMAPEEFAKKLTTELGLGGEFTNAIAHSIREQIYTARLNIDDTNFAMNLDRYKVPPFRSKDEDIDEWYPVIKEMTEEEIERKHKEQERNIRLLYYLLVHLIKCPN</sequence>
<dbReference type="InterPro" id="IPR006939">
    <property type="entry name" value="SNF5"/>
</dbReference>
<dbReference type="OrthoDB" id="10258327at2759"/>
<comment type="subcellular location">
    <subcellularLocation>
        <location evidence="1">Nucleus</location>
    </subcellularLocation>
</comment>
<dbReference type="AlphaFoldDB" id="A0A1Y1V5R8"/>
<dbReference type="GO" id="GO:0006338">
    <property type="term" value="P:chromatin remodeling"/>
    <property type="evidence" value="ECO:0007669"/>
    <property type="project" value="InterPro"/>
</dbReference>
<proteinExistence type="inferred from homology"/>
<evidence type="ECO:0000256" key="1">
    <source>
        <dbReference type="ARBA" id="ARBA00004123"/>
    </source>
</evidence>
<keyword evidence="7" id="KW-1185">Reference proteome</keyword>
<evidence type="ECO:0000256" key="5">
    <source>
        <dbReference type="ARBA" id="ARBA00023242"/>
    </source>
</evidence>
<dbReference type="Proteomes" id="UP000193719">
    <property type="component" value="Unassembled WGS sequence"/>
</dbReference>
<keyword evidence="4" id="KW-0804">Transcription</keyword>
<dbReference type="EMBL" id="MCFH01000031">
    <property type="protein sequence ID" value="ORX47264.1"/>
    <property type="molecule type" value="Genomic_DNA"/>
</dbReference>
<evidence type="ECO:0000256" key="4">
    <source>
        <dbReference type="ARBA" id="ARBA00023163"/>
    </source>
</evidence>
<comment type="caution">
    <text evidence="6">The sequence shown here is derived from an EMBL/GenBank/DDBJ whole genome shotgun (WGS) entry which is preliminary data.</text>
</comment>
<gene>
    <name evidence="6" type="ORF">BCR36DRAFT_295692</name>
</gene>
<protein>
    <submittedName>
        <fullName evidence="6">SNF5-domain-containing protein</fullName>
    </submittedName>
</protein>
<name>A0A1Y1V5R8_9FUNG</name>
<keyword evidence="3" id="KW-0805">Transcription regulation</keyword>
<evidence type="ECO:0000313" key="7">
    <source>
        <dbReference type="Proteomes" id="UP000193719"/>
    </source>
</evidence>